<dbReference type="EMBL" id="JBHSZV010000047">
    <property type="protein sequence ID" value="MFC7063408.1"/>
    <property type="molecule type" value="Genomic_DNA"/>
</dbReference>
<evidence type="ECO:0000256" key="1">
    <source>
        <dbReference type="SAM" id="Phobius"/>
    </source>
</evidence>
<reference evidence="3" key="1">
    <citation type="journal article" date="2019" name="Int. J. Syst. Evol. Microbiol.">
        <title>The Global Catalogue of Microorganisms (GCM) 10K type strain sequencing project: providing services to taxonomists for standard genome sequencing and annotation.</title>
        <authorList>
            <consortium name="The Broad Institute Genomics Platform"/>
            <consortium name="The Broad Institute Genome Sequencing Center for Infectious Disease"/>
            <person name="Wu L."/>
            <person name="Ma J."/>
        </authorList>
    </citation>
    <scope>NUCLEOTIDE SEQUENCE [LARGE SCALE GENOMIC DNA]</scope>
    <source>
        <strain evidence="3">CGMCC 4.1621</strain>
    </source>
</reference>
<keyword evidence="1" id="KW-0812">Transmembrane</keyword>
<evidence type="ECO:0000313" key="2">
    <source>
        <dbReference type="EMBL" id="MFC7063408.1"/>
    </source>
</evidence>
<proteinExistence type="predicted"/>
<keyword evidence="1" id="KW-0472">Membrane</keyword>
<name>A0ABW2EM62_9BACI</name>
<keyword evidence="3" id="KW-1185">Reference proteome</keyword>
<evidence type="ECO:0000313" key="3">
    <source>
        <dbReference type="Proteomes" id="UP001596410"/>
    </source>
</evidence>
<organism evidence="2 3">
    <name type="scientific">Halobacillus seohaensis</name>
    <dbReference type="NCBI Taxonomy" id="447421"/>
    <lineage>
        <taxon>Bacteria</taxon>
        <taxon>Bacillati</taxon>
        <taxon>Bacillota</taxon>
        <taxon>Bacilli</taxon>
        <taxon>Bacillales</taxon>
        <taxon>Bacillaceae</taxon>
        <taxon>Halobacillus</taxon>
    </lineage>
</organism>
<dbReference type="RefSeq" id="WP_204708526.1">
    <property type="nucleotide sequence ID" value="NZ_JBHSZV010000047.1"/>
</dbReference>
<accession>A0ABW2EM62</accession>
<keyword evidence="1" id="KW-1133">Transmembrane helix</keyword>
<feature type="transmembrane region" description="Helical" evidence="1">
    <location>
        <begin position="79"/>
        <end position="97"/>
    </location>
</feature>
<protein>
    <submittedName>
        <fullName evidence="2">Uncharacterized protein</fullName>
    </submittedName>
</protein>
<feature type="transmembrane region" description="Helical" evidence="1">
    <location>
        <begin position="45"/>
        <end position="67"/>
    </location>
</feature>
<dbReference type="Proteomes" id="UP001596410">
    <property type="component" value="Unassembled WGS sequence"/>
</dbReference>
<gene>
    <name evidence="2" type="ORF">ACFQIC_16460</name>
</gene>
<comment type="caution">
    <text evidence="2">The sequence shown here is derived from an EMBL/GenBank/DDBJ whole genome shotgun (WGS) entry which is preliminary data.</text>
</comment>
<sequence>MIKNKKFLYIALILLTIFMVLNFPFPYENPYGMTVVSILNVPIEIVNGFNYIGLLYLVVFITGIYFLVKSLEKYRVRAVILSFITIAVLPMIFASFYQNTFAEGVYAVSYDQEDSMCEFEMTDSTKLNGVCEFPFKNHSQDDVQFSIDFYEQYSRGGEQPLMSLMQNNGPFEVSLAGKERKRVKVEADIDMSEMDDPIRGGSASMVHIILRSDELARKL</sequence>
<feature type="transmembrane region" description="Helical" evidence="1">
    <location>
        <begin position="7"/>
        <end position="25"/>
    </location>
</feature>